<name>A0ABN0C045_9LIST</name>
<dbReference type="Proteomes" id="UP000003412">
    <property type="component" value="Chromosome"/>
</dbReference>
<protein>
    <submittedName>
        <fullName evidence="1">Uncharacterized protein</fullName>
    </submittedName>
</protein>
<comment type="caution">
    <text evidence="1">The sequence shown here is derived from an EMBL/GenBank/DDBJ whole genome shotgun (WGS) entry which is preliminary data.</text>
</comment>
<evidence type="ECO:0000313" key="1">
    <source>
        <dbReference type="EMBL" id="EFR88843.1"/>
    </source>
</evidence>
<reference evidence="1 2" key="1">
    <citation type="journal article" date="2010" name="Microbiol. Resour. Announc.">
        <title>Comparative genomics of the bacterial genus Listeria: Genome evolution is characterized by limited gene acquisition and limited gene loss.</title>
        <authorList>
            <person name="den Bakker H.C."/>
            <person name="Cummings C.A."/>
            <person name="Ferreira V."/>
            <person name="Vatta P."/>
            <person name="Orsi R.H."/>
            <person name="Degoricija L."/>
            <person name="Barker M."/>
            <person name="Petrauskene O."/>
            <person name="Furtado M.R."/>
            <person name="Wiedmann M."/>
        </authorList>
    </citation>
    <scope>NUCLEOTIDE SEQUENCE [LARGE SCALE GENOMIC DNA]</scope>
    <source>
        <strain evidence="1 2">FSL S4-120</strain>
    </source>
</reference>
<evidence type="ECO:0000313" key="2">
    <source>
        <dbReference type="Proteomes" id="UP000003412"/>
    </source>
</evidence>
<dbReference type="EMBL" id="ADXF01000298">
    <property type="protein sequence ID" value="EFR88843.1"/>
    <property type="molecule type" value="Genomic_DNA"/>
</dbReference>
<accession>A0ABN0C045</accession>
<organism evidence="1 2">
    <name type="scientific">Listeria marthii FSL S4-120</name>
    <dbReference type="NCBI Taxonomy" id="702457"/>
    <lineage>
        <taxon>Bacteria</taxon>
        <taxon>Bacillati</taxon>
        <taxon>Bacillota</taxon>
        <taxon>Bacilli</taxon>
        <taxon>Bacillales</taxon>
        <taxon>Listeriaceae</taxon>
        <taxon>Listeria</taxon>
    </lineage>
</organism>
<proteinExistence type="predicted"/>
<sequence length="58" mass="6588">MKKENEVLSSVSFEKAKRVLKLKDIYEAMKGDKKQSFSIELKKNNPVARISISSLNGM</sequence>
<keyword evidence="2" id="KW-1185">Reference proteome</keyword>
<gene>
    <name evidence="1" type="ORF">NT05LM_0541</name>
</gene>